<gene>
    <name evidence="2" type="ORF">PIB30_061128</name>
</gene>
<name>A0ABU6QKL5_9FABA</name>
<sequence length="121" mass="13931">MLRSFIIEFLNTTPLYQSGSLKYPLKEQYRLLTNSKVDKDYDGYPPALDNMLEKCLLFKINVKSTNILANDCVYTVMNVSDNPELFDSNQPKGVPKDNSLNVRLKDVQSRAHENEDLDKQI</sequence>
<evidence type="ECO:0000313" key="3">
    <source>
        <dbReference type="Proteomes" id="UP001341840"/>
    </source>
</evidence>
<evidence type="ECO:0000256" key="1">
    <source>
        <dbReference type="SAM" id="MobiDB-lite"/>
    </source>
</evidence>
<keyword evidence="3" id="KW-1185">Reference proteome</keyword>
<organism evidence="2 3">
    <name type="scientific">Stylosanthes scabra</name>
    <dbReference type="NCBI Taxonomy" id="79078"/>
    <lineage>
        <taxon>Eukaryota</taxon>
        <taxon>Viridiplantae</taxon>
        <taxon>Streptophyta</taxon>
        <taxon>Embryophyta</taxon>
        <taxon>Tracheophyta</taxon>
        <taxon>Spermatophyta</taxon>
        <taxon>Magnoliopsida</taxon>
        <taxon>eudicotyledons</taxon>
        <taxon>Gunneridae</taxon>
        <taxon>Pentapetalae</taxon>
        <taxon>rosids</taxon>
        <taxon>fabids</taxon>
        <taxon>Fabales</taxon>
        <taxon>Fabaceae</taxon>
        <taxon>Papilionoideae</taxon>
        <taxon>50 kb inversion clade</taxon>
        <taxon>dalbergioids sensu lato</taxon>
        <taxon>Dalbergieae</taxon>
        <taxon>Pterocarpus clade</taxon>
        <taxon>Stylosanthes</taxon>
    </lineage>
</organism>
<feature type="compositionally biased region" description="Basic and acidic residues" evidence="1">
    <location>
        <begin position="103"/>
        <end position="121"/>
    </location>
</feature>
<protein>
    <submittedName>
        <fullName evidence="2">Uncharacterized protein</fullName>
    </submittedName>
</protein>
<reference evidence="2 3" key="1">
    <citation type="journal article" date="2023" name="Plants (Basel)">
        <title>Bridging the Gap: Combining Genomics and Transcriptomics Approaches to Understand Stylosanthes scabra, an Orphan Legume from the Brazilian Caatinga.</title>
        <authorList>
            <person name="Ferreira-Neto J.R.C."/>
            <person name="da Silva M.D."/>
            <person name="Binneck E."/>
            <person name="de Melo N.F."/>
            <person name="da Silva R.H."/>
            <person name="de Melo A.L.T.M."/>
            <person name="Pandolfi V."/>
            <person name="Bustamante F.O."/>
            <person name="Brasileiro-Vidal A.C."/>
            <person name="Benko-Iseppon A.M."/>
        </authorList>
    </citation>
    <scope>NUCLEOTIDE SEQUENCE [LARGE SCALE GENOMIC DNA]</scope>
    <source>
        <tissue evidence="2">Leaves</tissue>
    </source>
</reference>
<evidence type="ECO:0000313" key="2">
    <source>
        <dbReference type="EMBL" id="MED6112372.1"/>
    </source>
</evidence>
<feature type="region of interest" description="Disordered" evidence="1">
    <location>
        <begin position="85"/>
        <end position="121"/>
    </location>
</feature>
<proteinExistence type="predicted"/>
<comment type="caution">
    <text evidence="2">The sequence shown here is derived from an EMBL/GenBank/DDBJ whole genome shotgun (WGS) entry which is preliminary data.</text>
</comment>
<dbReference type="EMBL" id="JASCZI010000550">
    <property type="protein sequence ID" value="MED6112372.1"/>
    <property type="molecule type" value="Genomic_DNA"/>
</dbReference>
<dbReference type="Proteomes" id="UP001341840">
    <property type="component" value="Unassembled WGS sequence"/>
</dbReference>
<accession>A0ABU6QKL5</accession>